<evidence type="ECO:0000313" key="4">
    <source>
        <dbReference type="Proteomes" id="UP001336835"/>
    </source>
</evidence>
<feature type="domain" description="Glycosyl transferase family 1" evidence="1">
    <location>
        <begin position="197"/>
        <end position="359"/>
    </location>
</feature>
<dbReference type="PANTHER" id="PTHR12526">
    <property type="entry name" value="GLYCOSYLTRANSFERASE"/>
    <property type="match status" value="1"/>
</dbReference>
<evidence type="ECO:0000259" key="1">
    <source>
        <dbReference type="Pfam" id="PF00534"/>
    </source>
</evidence>
<dbReference type="Pfam" id="PF00534">
    <property type="entry name" value="Glycos_transf_1"/>
    <property type="match status" value="1"/>
</dbReference>
<organism evidence="3 4">
    <name type="scientific">Pedobacter albus</name>
    <dbReference type="NCBI Taxonomy" id="3113905"/>
    <lineage>
        <taxon>Bacteria</taxon>
        <taxon>Pseudomonadati</taxon>
        <taxon>Bacteroidota</taxon>
        <taxon>Sphingobacteriia</taxon>
        <taxon>Sphingobacteriales</taxon>
        <taxon>Sphingobacteriaceae</taxon>
        <taxon>Pedobacter</taxon>
    </lineage>
</organism>
<dbReference type="SUPFAM" id="SSF53756">
    <property type="entry name" value="UDP-Glycosyltransferase/glycogen phosphorylase"/>
    <property type="match status" value="1"/>
</dbReference>
<evidence type="ECO:0000259" key="2">
    <source>
        <dbReference type="Pfam" id="PF13579"/>
    </source>
</evidence>
<accession>A0ABU7IBL0</accession>
<keyword evidence="4" id="KW-1185">Reference proteome</keyword>
<dbReference type="PANTHER" id="PTHR12526:SF630">
    <property type="entry name" value="GLYCOSYLTRANSFERASE"/>
    <property type="match status" value="1"/>
</dbReference>
<reference evidence="3 4" key="1">
    <citation type="submission" date="2024-01" db="EMBL/GenBank/DDBJ databases">
        <title>Pedobacter sp. nov., isolated from fresh soil.</title>
        <authorList>
            <person name="Le N.T.T."/>
        </authorList>
    </citation>
    <scope>NUCLEOTIDE SEQUENCE [LARGE SCALE GENOMIC DNA]</scope>
    <source>
        <strain evidence="3 4">KR3-3</strain>
    </source>
</reference>
<evidence type="ECO:0000313" key="3">
    <source>
        <dbReference type="EMBL" id="MEE1946853.1"/>
    </source>
</evidence>
<dbReference type="EMBL" id="JAZDQT010000003">
    <property type="protein sequence ID" value="MEE1946853.1"/>
    <property type="molecule type" value="Genomic_DNA"/>
</dbReference>
<gene>
    <name evidence="3" type="ORF">VRU48_17135</name>
</gene>
<comment type="caution">
    <text evidence="3">The sequence shown here is derived from an EMBL/GenBank/DDBJ whole genome shotgun (WGS) entry which is preliminary data.</text>
</comment>
<feature type="domain" description="Glycosyltransferase subfamily 4-like N-terminal" evidence="2">
    <location>
        <begin position="17"/>
        <end position="170"/>
    </location>
</feature>
<dbReference type="InterPro" id="IPR028098">
    <property type="entry name" value="Glyco_trans_4-like_N"/>
</dbReference>
<dbReference type="CDD" id="cd03808">
    <property type="entry name" value="GT4_CapM-like"/>
    <property type="match status" value="1"/>
</dbReference>
<dbReference type="Pfam" id="PF13579">
    <property type="entry name" value="Glyco_trans_4_4"/>
    <property type="match status" value="1"/>
</dbReference>
<dbReference type="RefSeq" id="WP_330109143.1">
    <property type="nucleotide sequence ID" value="NZ_JAZDQT010000003.1"/>
</dbReference>
<name>A0ABU7IBL0_9SPHI</name>
<dbReference type="Proteomes" id="UP001336835">
    <property type="component" value="Unassembled WGS sequence"/>
</dbReference>
<sequence>MSIKVFRISTVSQSLRVTLRGQFKYLKGMGYEYTLLCSPDNLIEDVAKAEDAKYLPLNLTRRITPFKDLRALIKLIGYLIKEKPQIVHSHSPKAGLIGMLAAFICRTPRRIHTVAGLPLVEKTGIIKRLLIGCEQITYLCSSVVVFNSVAQAEFVISNGWINKRKVRIIGKGSSNGVDLSYFNVNTLKKENVLSLKSEIGIMETDFVLGYVGRVGKPKGINELVRAFERIEKDYKNVKLLLVGEEEPNDPLDEDVYETIESNKNIIRIDHQKDIRPYILISDVFLLPSYREGFPQIIMQACAMNSCIICTDINGCNEMIEDNHNGLLIAPKSIDAIESAVKKLINNADLRDKFKMNSRKYIEENFDQELFWKRLEALYRSIEN</sequence>
<proteinExistence type="predicted"/>
<dbReference type="Gene3D" id="3.40.50.2000">
    <property type="entry name" value="Glycogen Phosphorylase B"/>
    <property type="match status" value="2"/>
</dbReference>
<protein>
    <submittedName>
        <fullName evidence="3">Glycosyltransferase family 4 protein</fullName>
    </submittedName>
</protein>
<dbReference type="InterPro" id="IPR001296">
    <property type="entry name" value="Glyco_trans_1"/>
</dbReference>